<reference evidence="4" key="1">
    <citation type="journal article" date="2019" name="Int. J. Syst. Evol. Microbiol.">
        <title>The Global Catalogue of Microorganisms (GCM) 10K type strain sequencing project: providing services to taxonomists for standard genome sequencing and annotation.</title>
        <authorList>
            <consortium name="The Broad Institute Genomics Platform"/>
            <consortium name="The Broad Institute Genome Sequencing Center for Infectious Disease"/>
            <person name="Wu L."/>
            <person name="Ma J."/>
        </authorList>
    </citation>
    <scope>NUCLEOTIDE SEQUENCE [LARGE SCALE GENOMIC DNA]</scope>
    <source>
        <strain evidence="4">JCM 32226</strain>
    </source>
</reference>
<comment type="caution">
    <text evidence="3">The sequence shown here is derived from an EMBL/GenBank/DDBJ whole genome shotgun (WGS) entry which is preliminary data.</text>
</comment>
<keyword evidence="2" id="KW-0808">Transferase</keyword>
<dbReference type="NCBIfam" id="TIGR00696">
    <property type="entry name" value="wecG_tagA_cpsF"/>
    <property type="match status" value="1"/>
</dbReference>
<dbReference type="CDD" id="cd06533">
    <property type="entry name" value="Glyco_transf_WecG_TagA"/>
    <property type="match status" value="1"/>
</dbReference>
<dbReference type="EMBL" id="BAABFC010000001">
    <property type="protein sequence ID" value="GAA4492443.1"/>
    <property type="molecule type" value="Genomic_DNA"/>
</dbReference>
<dbReference type="Pfam" id="PF03808">
    <property type="entry name" value="Glyco_tran_WecG"/>
    <property type="match status" value="1"/>
</dbReference>
<evidence type="ECO:0000313" key="3">
    <source>
        <dbReference type="EMBL" id="GAA4492443.1"/>
    </source>
</evidence>
<proteinExistence type="predicted"/>
<gene>
    <name evidence="3" type="ORF">GCM10023095_00910</name>
</gene>
<keyword evidence="1" id="KW-0328">Glycosyltransferase</keyword>
<keyword evidence="4" id="KW-1185">Reference proteome</keyword>
<organism evidence="3 4">
    <name type="scientific">Pseudaeromonas paramecii</name>
    <dbReference type="NCBI Taxonomy" id="2138166"/>
    <lineage>
        <taxon>Bacteria</taxon>
        <taxon>Pseudomonadati</taxon>
        <taxon>Pseudomonadota</taxon>
        <taxon>Gammaproteobacteria</taxon>
        <taxon>Aeromonadales</taxon>
        <taxon>Aeromonadaceae</taxon>
        <taxon>Pseudaeromonas</taxon>
    </lineage>
</organism>
<evidence type="ECO:0000313" key="4">
    <source>
        <dbReference type="Proteomes" id="UP001501321"/>
    </source>
</evidence>
<name>A0ABP8PSF9_9GAMM</name>
<evidence type="ECO:0000256" key="2">
    <source>
        <dbReference type="ARBA" id="ARBA00022679"/>
    </source>
</evidence>
<dbReference type="PANTHER" id="PTHR34136">
    <property type="match status" value="1"/>
</dbReference>
<protein>
    <submittedName>
        <fullName evidence="3">WecB/TagA/CpsF family glycosyltransferase</fullName>
    </submittedName>
</protein>
<accession>A0ABP8PSF9</accession>
<dbReference type="Proteomes" id="UP001501321">
    <property type="component" value="Unassembled WGS sequence"/>
</dbReference>
<dbReference type="InterPro" id="IPR004629">
    <property type="entry name" value="WecG_TagA_CpsF"/>
</dbReference>
<evidence type="ECO:0000256" key="1">
    <source>
        <dbReference type="ARBA" id="ARBA00022676"/>
    </source>
</evidence>
<sequence length="253" mass="27995">MEQASIKHILGYAIFNGTANQLTAEIESRLARLGQVCLFYANSNLMQLWHGEQESLRQESIVMANDGIALDLVAKTITGSRFVANLNGTDYTPHLLATSARCKRVFLLGAKPGVADLAAVRFGQLDGVSVVGTADGYGQMADEAALIERINESGAQVLLVALGNPKQEAWLLAHRHVLKVPLLVGVGALLDFMSGNVKRAPSWVQRMHLEWFYRLLGEPGRLLRRYTLEMGRFFWLCFAYERQHRKAGLANDA</sequence>
<dbReference type="RefSeq" id="WP_345008958.1">
    <property type="nucleotide sequence ID" value="NZ_BAABFC010000001.1"/>
</dbReference>
<dbReference type="PANTHER" id="PTHR34136:SF1">
    <property type="entry name" value="UDP-N-ACETYL-D-MANNOSAMINURONIC ACID TRANSFERASE"/>
    <property type="match status" value="1"/>
</dbReference>